<evidence type="ECO:0000256" key="1">
    <source>
        <dbReference type="ARBA" id="ARBA00004177"/>
    </source>
</evidence>
<gene>
    <name evidence="20" type="ORF">V9T40_000948</name>
</gene>
<dbReference type="GO" id="GO:0005262">
    <property type="term" value="F:calcium channel activity"/>
    <property type="evidence" value="ECO:0007669"/>
    <property type="project" value="UniProtKB-KW"/>
</dbReference>
<comment type="subunit">
    <text evidence="18">Homomultimer. Associates with the dally/ magu complex.</text>
</comment>
<dbReference type="GO" id="GO:0005768">
    <property type="term" value="C:endosome"/>
    <property type="evidence" value="ECO:0007669"/>
    <property type="project" value="UniProtKB-SubCell"/>
</dbReference>
<evidence type="ECO:0000256" key="7">
    <source>
        <dbReference type="ARBA" id="ARBA00022583"/>
    </source>
</evidence>
<dbReference type="Proteomes" id="UP001367676">
    <property type="component" value="Unassembled WGS sequence"/>
</dbReference>
<keyword evidence="14" id="KW-0966">Cell projection</keyword>
<name>A0AAN9Y0X2_9HEMI</name>
<organism evidence="20 21">
    <name type="scientific">Parthenolecanium corni</name>
    <dbReference type="NCBI Taxonomy" id="536013"/>
    <lineage>
        <taxon>Eukaryota</taxon>
        <taxon>Metazoa</taxon>
        <taxon>Ecdysozoa</taxon>
        <taxon>Arthropoda</taxon>
        <taxon>Hexapoda</taxon>
        <taxon>Insecta</taxon>
        <taxon>Pterygota</taxon>
        <taxon>Neoptera</taxon>
        <taxon>Paraneoptera</taxon>
        <taxon>Hemiptera</taxon>
        <taxon>Sternorrhyncha</taxon>
        <taxon>Coccoidea</taxon>
        <taxon>Coccidae</taxon>
        <taxon>Parthenolecanium</taxon>
    </lineage>
</organism>
<evidence type="ECO:0000256" key="3">
    <source>
        <dbReference type="ARBA" id="ARBA00010023"/>
    </source>
</evidence>
<evidence type="ECO:0000256" key="4">
    <source>
        <dbReference type="ARBA" id="ARBA00016120"/>
    </source>
</evidence>
<evidence type="ECO:0000256" key="10">
    <source>
        <dbReference type="ARBA" id="ARBA00022753"/>
    </source>
</evidence>
<dbReference type="SMART" id="SM01077">
    <property type="entry name" value="Cg6151-P"/>
    <property type="match status" value="1"/>
</dbReference>
<evidence type="ECO:0000256" key="8">
    <source>
        <dbReference type="ARBA" id="ARBA00022673"/>
    </source>
</evidence>
<keyword evidence="21" id="KW-1185">Reference proteome</keyword>
<evidence type="ECO:0000256" key="2">
    <source>
        <dbReference type="ARBA" id="ARBA00004644"/>
    </source>
</evidence>
<evidence type="ECO:0000256" key="16">
    <source>
        <dbReference type="ARBA" id="ARBA00023329"/>
    </source>
</evidence>
<evidence type="ECO:0000313" key="20">
    <source>
        <dbReference type="EMBL" id="KAK7580319.1"/>
    </source>
</evidence>
<proteinExistence type="inferred from homology"/>
<dbReference type="GO" id="GO:0006897">
    <property type="term" value="P:endocytosis"/>
    <property type="evidence" value="ECO:0007669"/>
    <property type="project" value="UniProtKB-KW"/>
</dbReference>
<dbReference type="InterPro" id="IPR019365">
    <property type="entry name" value="TVP18/Ca-channel_flower"/>
</dbReference>
<evidence type="ECO:0000313" key="21">
    <source>
        <dbReference type="Proteomes" id="UP001367676"/>
    </source>
</evidence>
<keyword evidence="16" id="KW-0968">Cytoplasmic vesicle</keyword>
<evidence type="ECO:0000256" key="11">
    <source>
        <dbReference type="ARBA" id="ARBA00022989"/>
    </source>
</evidence>
<reference evidence="20 21" key="1">
    <citation type="submission" date="2024-03" db="EMBL/GenBank/DDBJ databases">
        <title>Adaptation during the transition from Ophiocordyceps entomopathogen to insect associate is accompanied by gene loss and intensified selection.</title>
        <authorList>
            <person name="Ward C.M."/>
            <person name="Onetto C.A."/>
            <person name="Borneman A.R."/>
        </authorList>
    </citation>
    <scope>NUCLEOTIDE SEQUENCE [LARGE SCALE GENOMIC DNA]</scope>
    <source>
        <strain evidence="20">AWRI1</strain>
        <tissue evidence="20">Single Adult Female</tissue>
    </source>
</reference>
<keyword evidence="7" id="KW-0254">Endocytosis</keyword>
<evidence type="ECO:0000256" key="17">
    <source>
        <dbReference type="ARBA" id="ARBA00034111"/>
    </source>
</evidence>
<accession>A0AAN9Y0X2</accession>
<comment type="caution">
    <text evidence="20">The sequence shown here is derived from an EMBL/GenBank/DDBJ whole genome shotgun (WGS) entry which is preliminary data.</text>
</comment>
<evidence type="ECO:0000256" key="5">
    <source>
        <dbReference type="ARBA" id="ARBA00022448"/>
    </source>
</evidence>
<keyword evidence="15" id="KW-0407">Ion channel</keyword>
<keyword evidence="5" id="KW-0813">Transport</keyword>
<keyword evidence="6" id="KW-0106">Calcium</keyword>
<feature type="transmembrane region" description="Helical" evidence="19">
    <location>
        <begin position="126"/>
        <end position="145"/>
    </location>
</feature>
<evidence type="ECO:0000256" key="15">
    <source>
        <dbReference type="ARBA" id="ARBA00023303"/>
    </source>
</evidence>
<evidence type="ECO:0000256" key="14">
    <source>
        <dbReference type="ARBA" id="ARBA00023273"/>
    </source>
</evidence>
<dbReference type="Pfam" id="PF10233">
    <property type="entry name" value="Cg6151-P"/>
    <property type="match status" value="1"/>
</dbReference>
<dbReference type="EMBL" id="JBBCAQ010000034">
    <property type="protein sequence ID" value="KAK7580319.1"/>
    <property type="molecule type" value="Genomic_DNA"/>
</dbReference>
<dbReference type="GO" id="GO:0030672">
    <property type="term" value="C:synaptic vesicle membrane"/>
    <property type="evidence" value="ECO:0007669"/>
    <property type="project" value="UniProtKB-SubCell"/>
</dbReference>
<keyword evidence="6" id="KW-0109">Calcium transport</keyword>
<dbReference type="PANTHER" id="PTHR13314">
    <property type="entry name" value="CALCIUM CHANNEL FLOWER HOMOLOG"/>
    <property type="match status" value="1"/>
</dbReference>
<evidence type="ECO:0000256" key="19">
    <source>
        <dbReference type="SAM" id="Phobius"/>
    </source>
</evidence>
<protein>
    <recommendedName>
        <fullName evidence="4">Calcium channel flower</fullName>
    </recommendedName>
</protein>
<evidence type="ECO:0000256" key="12">
    <source>
        <dbReference type="ARBA" id="ARBA00023065"/>
    </source>
</evidence>
<evidence type="ECO:0000256" key="9">
    <source>
        <dbReference type="ARBA" id="ARBA00022692"/>
    </source>
</evidence>
<evidence type="ECO:0000256" key="6">
    <source>
        <dbReference type="ARBA" id="ARBA00022568"/>
    </source>
</evidence>
<keyword evidence="11 19" id="KW-1133">Transmembrane helix</keyword>
<keyword evidence="8" id="KW-0107">Calcium channel</keyword>
<keyword evidence="12" id="KW-0406">Ion transport</keyword>
<keyword evidence="9 19" id="KW-0812">Transmembrane</keyword>
<evidence type="ECO:0000256" key="13">
    <source>
        <dbReference type="ARBA" id="ARBA00023136"/>
    </source>
</evidence>
<evidence type="ECO:0000256" key="18">
    <source>
        <dbReference type="ARBA" id="ARBA00046506"/>
    </source>
</evidence>
<keyword evidence="10" id="KW-0967">Endosome</keyword>
<dbReference type="PANTHER" id="PTHR13314:SF2">
    <property type="entry name" value="CALCIUM CHANNEL FLOWER HOMOLOG"/>
    <property type="match status" value="1"/>
</dbReference>
<dbReference type="GO" id="GO:0042734">
    <property type="term" value="C:presynaptic membrane"/>
    <property type="evidence" value="ECO:0007669"/>
    <property type="project" value="UniProtKB-SubCell"/>
</dbReference>
<dbReference type="AlphaFoldDB" id="A0AAN9Y0X2"/>
<comment type="subcellular location">
    <subcellularLocation>
        <location evidence="2">Cytoplasmic vesicle</location>
        <location evidence="2">Secretory vesicle</location>
        <location evidence="2">Synaptic vesicle membrane</location>
        <topology evidence="2">Multi-pass membrane protein</topology>
    </subcellularLocation>
    <subcellularLocation>
        <location evidence="1">Endosome</location>
    </subcellularLocation>
    <subcellularLocation>
        <location evidence="17">Presynaptic cell membrane</location>
    </subcellularLocation>
</comment>
<keyword evidence="13 19" id="KW-0472">Membrane</keyword>
<sequence length="183" mass="20019">MSFAEKLGSLMQRPNDDLASKDDSPWWLKYTARALGSIGGTLSILFGVINIILSILTFSLWGILGGIGEALLAFTVIIAEAPCCCMFVDYVQEASNWVEKRPYWHRAAYYTIGSLVLFLMNFDFNFLFSGGLIFITGLIYGSMALGRKGSRADMAAAATSTGAAPQGEHSRTLMEDPDVWRPA</sequence>
<comment type="similarity">
    <text evidence="3">Belongs to the calcium channel flower family.</text>
</comment>